<keyword evidence="6" id="KW-1185">Reference proteome</keyword>
<proteinExistence type="predicted"/>
<comment type="catalytic activity">
    <reaction evidence="1">
        <text>ATP + protein L-histidine = ADP + protein N-phospho-L-histidine.</text>
        <dbReference type="EC" id="2.7.13.3"/>
    </reaction>
</comment>
<evidence type="ECO:0000256" key="3">
    <source>
        <dbReference type="ARBA" id="ARBA00022553"/>
    </source>
</evidence>
<organism evidence="5 6">
    <name type="scientific">Novosphingobium anseongense</name>
    <dbReference type="NCBI Taxonomy" id="3133436"/>
    <lineage>
        <taxon>Bacteria</taxon>
        <taxon>Pseudomonadati</taxon>
        <taxon>Pseudomonadota</taxon>
        <taxon>Alphaproteobacteria</taxon>
        <taxon>Sphingomonadales</taxon>
        <taxon>Sphingomonadaceae</taxon>
        <taxon>Novosphingobium</taxon>
    </lineage>
</organism>
<dbReference type="SUPFAM" id="SSF47384">
    <property type="entry name" value="Homodimeric domain of signal transducing histidine kinase"/>
    <property type="match status" value="1"/>
</dbReference>
<dbReference type="Gene3D" id="1.10.287.130">
    <property type="match status" value="1"/>
</dbReference>
<dbReference type="InterPro" id="IPR004358">
    <property type="entry name" value="Sig_transdc_His_kin-like_C"/>
</dbReference>
<gene>
    <name evidence="5" type="ORF">WG901_07805</name>
</gene>
<dbReference type="InterPro" id="IPR003661">
    <property type="entry name" value="HisK_dim/P_dom"/>
</dbReference>
<evidence type="ECO:0000313" key="6">
    <source>
        <dbReference type="Proteomes" id="UP001361239"/>
    </source>
</evidence>
<dbReference type="Pfam" id="PF02518">
    <property type="entry name" value="HATPase_c"/>
    <property type="match status" value="1"/>
</dbReference>
<dbReference type="Pfam" id="PF00512">
    <property type="entry name" value="HisKA"/>
    <property type="match status" value="1"/>
</dbReference>
<dbReference type="PRINTS" id="PR00344">
    <property type="entry name" value="BCTRLSENSOR"/>
</dbReference>
<evidence type="ECO:0000313" key="5">
    <source>
        <dbReference type="EMBL" id="MEJ5976534.1"/>
    </source>
</evidence>
<dbReference type="EC" id="2.7.13.3" evidence="2"/>
<dbReference type="CDD" id="cd00082">
    <property type="entry name" value="HisKA"/>
    <property type="match status" value="1"/>
</dbReference>
<dbReference type="PANTHER" id="PTHR43547">
    <property type="entry name" value="TWO-COMPONENT HISTIDINE KINASE"/>
    <property type="match status" value="1"/>
</dbReference>
<dbReference type="SUPFAM" id="SSF55874">
    <property type="entry name" value="ATPase domain of HSP90 chaperone/DNA topoisomerase II/histidine kinase"/>
    <property type="match status" value="1"/>
</dbReference>
<evidence type="ECO:0000256" key="2">
    <source>
        <dbReference type="ARBA" id="ARBA00012438"/>
    </source>
</evidence>
<evidence type="ECO:0000259" key="4">
    <source>
        <dbReference type="PROSITE" id="PS50109"/>
    </source>
</evidence>
<feature type="domain" description="Histidine kinase" evidence="4">
    <location>
        <begin position="124"/>
        <end position="340"/>
    </location>
</feature>
<accession>A0ABU8RUT0</accession>
<dbReference type="Proteomes" id="UP001361239">
    <property type="component" value="Unassembled WGS sequence"/>
</dbReference>
<comment type="caution">
    <text evidence="5">The sequence shown here is derived from an EMBL/GenBank/DDBJ whole genome shotgun (WGS) entry which is preliminary data.</text>
</comment>
<dbReference type="InterPro" id="IPR003594">
    <property type="entry name" value="HATPase_dom"/>
</dbReference>
<dbReference type="PANTHER" id="PTHR43547:SF2">
    <property type="entry name" value="HYBRID SIGNAL TRANSDUCTION HISTIDINE KINASE C"/>
    <property type="match status" value="1"/>
</dbReference>
<name>A0ABU8RUT0_9SPHN</name>
<evidence type="ECO:0000256" key="1">
    <source>
        <dbReference type="ARBA" id="ARBA00000085"/>
    </source>
</evidence>
<dbReference type="EMBL" id="JBBHJZ010000001">
    <property type="protein sequence ID" value="MEJ5976534.1"/>
    <property type="molecule type" value="Genomic_DNA"/>
</dbReference>
<dbReference type="Pfam" id="PF12860">
    <property type="entry name" value="PAS_7"/>
    <property type="match status" value="1"/>
</dbReference>
<keyword evidence="5" id="KW-0067">ATP-binding</keyword>
<dbReference type="SMART" id="SM00387">
    <property type="entry name" value="HATPase_c"/>
    <property type="match status" value="1"/>
</dbReference>
<dbReference type="InterPro" id="IPR036097">
    <property type="entry name" value="HisK_dim/P_sf"/>
</dbReference>
<dbReference type="Gene3D" id="3.30.565.10">
    <property type="entry name" value="Histidine kinase-like ATPase, C-terminal domain"/>
    <property type="match status" value="1"/>
</dbReference>
<sequence>MLDNLEEGFMVLDAEDRVWLWNGVFPEMLELPLELLSEGAPVMPLIRALADRGEYGPGDPAALADAIAANIRSRQPARGEREMVNGRVVEVAWIPFEDGAFLFRLRDVTAERSAARFKDELVTTVSHELRTPLTAIVGALGLLQGGLGGPIEPRGEHLIDVAGKNADRLARIVNDLLEIDKLEAGMFEFRFEPIDVIAMLRDSIEQNQIYAQSRGVEIDLEVPEAPITAEVDRDRMLQVMDNLLSNAAKFSPEGSRVRVRLRPGAEGLRISVIDRGPGISEEFRQRLFSRFAQESRDGHAGAGLGLAISKGIVKRHGGRIHVNTREGVGTIFHVDLPFDQAPADKLLLT</sequence>
<dbReference type="InterPro" id="IPR005467">
    <property type="entry name" value="His_kinase_dom"/>
</dbReference>
<dbReference type="GO" id="GO:0005524">
    <property type="term" value="F:ATP binding"/>
    <property type="evidence" value="ECO:0007669"/>
    <property type="project" value="UniProtKB-KW"/>
</dbReference>
<keyword evidence="3" id="KW-0597">Phosphoprotein</keyword>
<protein>
    <recommendedName>
        <fullName evidence="2">histidine kinase</fullName>
        <ecNumber evidence="2">2.7.13.3</ecNumber>
    </recommendedName>
</protein>
<reference evidence="5 6" key="1">
    <citation type="submission" date="2024-03" db="EMBL/GenBank/DDBJ databases">
        <authorList>
            <person name="Jo J.-H."/>
        </authorList>
    </citation>
    <scope>NUCLEOTIDE SEQUENCE [LARGE SCALE GENOMIC DNA]</scope>
    <source>
        <strain evidence="5 6">PS1R-30</strain>
    </source>
</reference>
<dbReference type="PROSITE" id="PS50109">
    <property type="entry name" value="HIS_KIN"/>
    <property type="match status" value="1"/>
</dbReference>
<keyword evidence="5" id="KW-0547">Nucleotide-binding</keyword>
<dbReference type="RefSeq" id="WP_339586443.1">
    <property type="nucleotide sequence ID" value="NZ_JBBHJZ010000001.1"/>
</dbReference>
<dbReference type="Gene3D" id="3.30.450.20">
    <property type="entry name" value="PAS domain"/>
    <property type="match status" value="1"/>
</dbReference>
<dbReference type="SMART" id="SM00388">
    <property type="entry name" value="HisKA"/>
    <property type="match status" value="1"/>
</dbReference>
<dbReference type="InterPro" id="IPR036890">
    <property type="entry name" value="HATPase_C_sf"/>
</dbReference>
<dbReference type="CDD" id="cd00075">
    <property type="entry name" value="HATPase"/>
    <property type="match status" value="1"/>
</dbReference>